<sequence length="444" mass="50499">MLKLLFPMIMSMLTNKYSWLTKPVTLMFVSMLIFPMLSKSMFYYKTTKWSMLDQLSIPLLILTMWISAMMVMASLKIKWLNNSLKLFLPMVMMLNLILLLSFMSSNLLIFYIWFEASLIPTMLLIMKWGYQPERLQASMYLMMYTIMASLPMLMTILAISKASNSYEMSMWFMFTFPYSNNYMWLLCLIGFLVKLPMFMVHLWLPKAHVEAPVAGSMILAAILLKLGGYGTIRMSSLFPWLNKSTSSIIISISLIGGIITSLICLRQSDLKSLIAYSSVSHMGLMIAGVMTSSKWGLMGGMAMMIAHGFSSSALFIMANINYEMMMTRSVFLSKGILIFSPIMTLWWFLFTIMNMAAPPSINLMSEIMLLTSITHSSLYSMMTLGMISFLTAGYSLYMYSAINHGSSNNYSNPYPAMSKKDMLLLMLHLVPSLLIIMKPELISL</sequence>
<reference evidence="19" key="1">
    <citation type="submission" date="2021-01" db="EMBL/GenBank/DDBJ databases">
        <authorList>
            <person name="Park J."/>
            <person name="Park S."/>
            <person name="Jang T."/>
            <person name="Kim G."/>
            <person name="Park J.-H."/>
        </authorList>
    </citation>
    <scope>NUCLEOTIDE SEQUENCE</scope>
</reference>
<dbReference type="GO" id="GO:0031966">
    <property type="term" value="C:mitochondrial membrane"/>
    <property type="evidence" value="ECO:0007669"/>
    <property type="project" value="UniProtKB-SubCell"/>
</dbReference>
<evidence type="ECO:0000259" key="17">
    <source>
        <dbReference type="Pfam" id="PF00361"/>
    </source>
</evidence>
<evidence type="ECO:0000256" key="12">
    <source>
        <dbReference type="ARBA" id="ARBA00023075"/>
    </source>
</evidence>
<keyword evidence="7 16" id="KW-0812">Transmembrane</keyword>
<feature type="transmembrane region" description="Helical" evidence="16">
    <location>
        <begin position="182"/>
        <end position="204"/>
    </location>
</feature>
<keyword evidence="9 16" id="KW-0249">Electron transport</keyword>
<feature type="transmembrane region" description="Helical" evidence="16">
    <location>
        <begin position="87"/>
        <end position="104"/>
    </location>
</feature>
<dbReference type="Pfam" id="PF00361">
    <property type="entry name" value="Proton_antipo_M"/>
    <property type="match status" value="1"/>
</dbReference>
<dbReference type="InterPro" id="IPR000260">
    <property type="entry name" value="NADH4_N"/>
</dbReference>
<feature type="transmembrane region" description="Helical" evidence="16">
    <location>
        <begin position="377"/>
        <end position="402"/>
    </location>
</feature>
<keyword evidence="13 16" id="KW-0496">Mitochondrion</keyword>
<accession>A0A8F2E6L3</accession>
<dbReference type="InterPro" id="IPR001750">
    <property type="entry name" value="ND/Mrp_TM"/>
</dbReference>
<evidence type="ECO:0000256" key="9">
    <source>
        <dbReference type="ARBA" id="ARBA00022982"/>
    </source>
</evidence>
<keyword evidence="8" id="KW-1278">Translocase</keyword>
<proteinExistence type="inferred from homology"/>
<dbReference type="PANTHER" id="PTHR43507">
    <property type="entry name" value="NADH-UBIQUINONE OXIDOREDUCTASE CHAIN 4"/>
    <property type="match status" value="1"/>
</dbReference>
<evidence type="ECO:0000256" key="7">
    <source>
        <dbReference type="ARBA" id="ARBA00022692"/>
    </source>
</evidence>
<feature type="transmembrane region" description="Helical" evidence="16">
    <location>
        <begin position="244"/>
        <end position="265"/>
    </location>
</feature>
<dbReference type="Pfam" id="PF01059">
    <property type="entry name" value="Oxidored_q5_N"/>
    <property type="match status" value="1"/>
</dbReference>
<evidence type="ECO:0000313" key="19">
    <source>
        <dbReference type="EMBL" id="QWT29492.1"/>
    </source>
</evidence>
<feature type="transmembrane region" description="Helical" evidence="16">
    <location>
        <begin position="336"/>
        <end position="357"/>
    </location>
</feature>
<comment type="catalytic activity">
    <reaction evidence="15 16">
        <text>a ubiquinone + NADH + 5 H(+)(in) = a ubiquinol + NAD(+) + 4 H(+)(out)</text>
        <dbReference type="Rhea" id="RHEA:29091"/>
        <dbReference type="Rhea" id="RHEA-COMP:9565"/>
        <dbReference type="Rhea" id="RHEA-COMP:9566"/>
        <dbReference type="ChEBI" id="CHEBI:15378"/>
        <dbReference type="ChEBI" id="CHEBI:16389"/>
        <dbReference type="ChEBI" id="CHEBI:17976"/>
        <dbReference type="ChEBI" id="CHEBI:57540"/>
        <dbReference type="ChEBI" id="CHEBI:57945"/>
        <dbReference type="EC" id="7.1.1.2"/>
    </reaction>
</comment>
<organism evidence="19">
    <name type="scientific">Erpobdella sp. JP-2021</name>
    <dbReference type="NCBI Taxonomy" id="2848639"/>
    <lineage>
        <taxon>Eukaryota</taxon>
        <taxon>Metazoa</taxon>
        <taxon>Spiralia</taxon>
        <taxon>Lophotrochozoa</taxon>
        <taxon>Annelida</taxon>
        <taxon>Clitellata</taxon>
        <taxon>Hirudinea</taxon>
        <taxon>Hirudinida</taxon>
        <taxon>Erpobdelliformes</taxon>
        <taxon>Erpobdellidae</taxon>
        <taxon>Erpobdella</taxon>
    </lineage>
</organism>
<evidence type="ECO:0000256" key="6">
    <source>
        <dbReference type="ARBA" id="ARBA00022660"/>
    </source>
</evidence>
<keyword evidence="14 16" id="KW-0472">Membrane</keyword>
<evidence type="ECO:0000256" key="10">
    <source>
        <dbReference type="ARBA" id="ARBA00022989"/>
    </source>
</evidence>
<dbReference type="GO" id="GO:0008137">
    <property type="term" value="F:NADH dehydrogenase (ubiquinone) activity"/>
    <property type="evidence" value="ECO:0007669"/>
    <property type="project" value="UniProtKB-UniRule"/>
</dbReference>
<evidence type="ECO:0000256" key="2">
    <source>
        <dbReference type="ARBA" id="ARBA00009025"/>
    </source>
</evidence>
<dbReference type="EMBL" id="MW435182">
    <property type="protein sequence ID" value="QWT29492.1"/>
    <property type="molecule type" value="Genomic_DNA"/>
</dbReference>
<name>A0A8F2E6L3_9ANNE</name>
<feature type="transmembrane region" description="Helical" evidence="16">
    <location>
        <begin position="141"/>
        <end position="162"/>
    </location>
</feature>
<evidence type="ECO:0000256" key="13">
    <source>
        <dbReference type="ARBA" id="ARBA00023128"/>
    </source>
</evidence>
<dbReference type="InterPro" id="IPR003918">
    <property type="entry name" value="NADH_UbQ_OxRdtase"/>
</dbReference>
<evidence type="ECO:0000256" key="16">
    <source>
        <dbReference type="RuleBase" id="RU003297"/>
    </source>
</evidence>
<dbReference type="EC" id="7.1.1.2" evidence="3 16"/>
<comment type="subcellular location">
    <subcellularLocation>
        <location evidence="1 16">Mitochondrion membrane</location>
        <topology evidence="1 16">Multi-pass membrane protein</topology>
    </subcellularLocation>
</comment>
<feature type="transmembrane region" description="Helical" evidence="16">
    <location>
        <begin position="272"/>
        <end position="291"/>
    </location>
</feature>
<evidence type="ECO:0000256" key="15">
    <source>
        <dbReference type="ARBA" id="ARBA00049551"/>
    </source>
</evidence>
<protein>
    <recommendedName>
        <fullName evidence="4 16">NADH-ubiquinone oxidoreductase chain 4</fullName>
        <ecNumber evidence="3 16">7.1.1.2</ecNumber>
    </recommendedName>
</protein>
<evidence type="ECO:0000256" key="8">
    <source>
        <dbReference type="ARBA" id="ARBA00022967"/>
    </source>
</evidence>
<keyword evidence="10 16" id="KW-1133">Transmembrane helix</keyword>
<evidence type="ECO:0000256" key="5">
    <source>
        <dbReference type="ARBA" id="ARBA00022448"/>
    </source>
</evidence>
<keyword evidence="11 16" id="KW-0520">NAD</keyword>
<evidence type="ECO:0000256" key="14">
    <source>
        <dbReference type="ARBA" id="ARBA00023136"/>
    </source>
</evidence>
<comment type="function">
    <text evidence="16">Core subunit of the mitochondrial membrane respiratory chain NADH dehydrogenase (Complex I) which catalyzes electron transfer from NADH through the respiratory chain, using ubiquinone as an electron acceptor. Essential for the catalytic activity and assembly of complex I.</text>
</comment>
<feature type="transmembrane region" description="Helical" evidence="16">
    <location>
        <begin position="211"/>
        <end position="232"/>
    </location>
</feature>
<keyword evidence="6 16" id="KW-0679">Respiratory chain</keyword>
<feature type="transmembrane region" description="Helical" evidence="16">
    <location>
        <begin position="297"/>
        <end position="316"/>
    </location>
</feature>
<dbReference type="PANTHER" id="PTHR43507:SF20">
    <property type="entry name" value="NADH-UBIQUINONE OXIDOREDUCTASE CHAIN 4"/>
    <property type="match status" value="1"/>
</dbReference>
<evidence type="ECO:0000256" key="4">
    <source>
        <dbReference type="ARBA" id="ARBA00021006"/>
    </source>
</evidence>
<dbReference type="GO" id="GO:0042773">
    <property type="term" value="P:ATP synthesis coupled electron transport"/>
    <property type="evidence" value="ECO:0007669"/>
    <property type="project" value="InterPro"/>
</dbReference>
<evidence type="ECO:0000256" key="3">
    <source>
        <dbReference type="ARBA" id="ARBA00012944"/>
    </source>
</evidence>
<comment type="similarity">
    <text evidence="2 16">Belongs to the complex I subunit 4 family.</text>
</comment>
<evidence type="ECO:0000256" key="1">
    <source>
        <dbReference type="ARBA" id="ARBA00004225"/>
    </source>
</evidence>
<feature type="transmembrane region" description="Helical" evidence="16">
    <location>
        <begin position="57"/>
        <end position="75"/>
    </location>
</feature>
<dbReference type="GO" id="GO:0048039">
    <property type="term" value="F:ubiquinone binding"/>
    <property type="evidence" value="ECO:0007669"/>
    <property type="project" value="TreeGrafter"/>
</dbReference>
<keyword evidence="5 16" id="KW-0813">Transport</keyword>
<dbReference type="AlphaFoldDB" id="A0A8F2E6L3"/>
<evidence type="ECO:0000256" key="11">
    <source>
        <dbReference type="ARBA" id="ARBA00023027"/>
    </source>
</evidence>
<feature type="domain" description="NADH:quinone oxidoreductase/Mrp antiporter transmembrane" evidence="17">
    <location>
        <begin position="104"/>
        <end position="388"/>
    </location>
</feature>
<geneLocation type="mitochondrion" evidence="19"/>
<evidence type="ECO:0000259" key="18">
    <source>
        <dbReference type="Pfam" id="PF01059"/>
    </source>
</evidence>
<feature type="domain" description="NADH:ubiquinone oxidoreductase chain 4 N-terminal" evidence="18">
    <location>
        <begin position="1"/>
        <end position="100"/>
    </location>
</feature>
<feature type="transmembrane region" description="Helical" evidence="16">
    <location>
        <begin position="20"/>
        <end position="37"/>
    </location>
</feature>
<gene>
    <name evidence="19" type="primary">ND4</name>
</gene>
<dbReference type="GO" id="GO:0003954">
    <property type="term" value="F:NADH dehydrogenase activity"/>
    <property type="evidence" value="ECO:0007669"/>
    <property type="project" value="TreeGrafter"/>
</dbReference>
<keyword evidence="12 16" id="KW-0830">Ubiquinone</keyword>
<dbReference type="PRINTS" id="PR01437">
    <property type="entry name" value="NUOXDRDTASE4"/>
</dbReference>
<dbReference type="GO" id="GO:0015990">
    <property type="term" value="P:electron transport coupled proton transport"/>
    <property type="evidence" value="ECO:0007669"/>
    <property type="project" value="TreeGrafter"/>
</dbReference>